<evidence type="ECO:0000313" key="3">
    <source>
        <dbReference type="Proteomes" id="UP000552644"/>
    </source>
</evidence>
<evidence type="ECO:0000313" key="1">
    <source>
        <dbReference type="EMBL" id="MBB4917577.1"/>
    </source>
</evidence>
<comment type="caution">
    <text evidence="2">The sequence shown here is derived from an EMBL/GenBank/DDBJ whole genome shotgun (WGS) entry which is preliminary data.</text>
</comment>
<accession>A0A7W7QVM0</accession>
<protein>
    <submittedName>
        <fullName evidence="2">Uncharacterized protein</fullName>
    </submittedName>
</protein>
<keyword evidence="3" id="KW-1185">Reference proteome</keyword>
<sequence>MTTSENVIYTATCMLLLHRLGTQRS</sequence>
<name>A0A7W7QVM0_9ACTN</name>
<gene>
    <name evidence="1" type="ORF">FHS44_004685</name>
    <name evidence="2" type="ORF">FHS44_007753</name>
</gene>
<dbReference type="EMBL" id="JACHJP010000004">
    <property type="protein sequence ID" value="MBB4917577.1"/>
    <property type="molecule type" value="Genomic_DNA"/>
</dbReference>
<reference evidence="2 3" key="1">
    <citation type="submission" date="2020-08" db="EMBL/GenBank/DDBJ databases">
        <title>Genomic Encyclopedia of Type Strains, Phase III (KMG-III): the genomes of soil and plant-associated and newly described type strains.</title>
        <authorList>
            <person name="Whitman W."/>
        </authorList>
    </citation>
    <scope>NUCLEOTIDE SEQUENCE [LARGE SCALE GENOMIC DNA]</scope>
    <source>
        <strain evidence="2 3">CECT 8840</strain>
    </source>
</reference>
<evidence type="ECO:0000313" key="2">
    <source>
        <dbReference type="EMBL" id="MBB4920602.1"/>
    </source>
</evidence>
<dbReference type="AlphaFoldDB" id="A0A7W7QVM0"/>
<proteinExistence type="predicted"/>
<dbReference type="EMBL" id="JACHJP010000015">
    <property type="protein sequence ID" value="MBB4920602.1"/>
    <property type="molecule type" value="Genomic_DNA"/>
</dbReference>
<dbReference type="Proteomes" id="UP000552644">
    <property type="component" value="Unassembled WGS sequence"/>
</dbReference>
<organism evidence="2 3">
    <name type="scientific">Streptosporangium saharense</name>
    <dbReference type="NCBI Taxonomy" id="1706840"/>
    <lineage>
        <taxon>Bacteria</taxon>
        <taxon>Bacillati</taxon>
        <taxon>Actinomycetota</taxon>
        <taxon>Actinomycetes</taxon>
        <taxon>Streptosporangiales</taxon>
        <taxon>Streptosporangiaceae</taxon>
        <taxon>Streptosporangium</taxon>
    </lineage>
</organism>